<evidence type="ECO:0000256" key="1">
    <source>
        <dbReference type="ARBA" id="ARBA00004236"/>
    </source>
</evidence>
<evidence type="ECO:0000256" key="12">
    <source>
        <dbReference type="SAM" id="Phobius"/>
    </source>
</evidence>
<organism evidence="13 14">
    <name type="scientific">Allacma fusca</name>
    <dbReference type="NCBI Taxonomy" id="39272"/>
    <lineage>
        <taxon>Eukaryota</taxon>
        <taxon>Metazoa</taxon>
        <taxon>Ecdysozoa</taxon>
        <taxon>Arthropoda</taxon>
        <taxon>Hexapoda</taxon>
        <taxon>Collembola</taxon>
        <taxon>Symphypleona</taxon>
        <taxon>Sminthuridae</taxon>
        <taxon>Allacma</taxon>
    </lineage>
</organism>
<dbReference type="GO" id="GO:0005044">
    <property type="term" value="F:scavenger receptor activity"/>
    <property type="evidence" value="ECO:0007669"/>
    <property type="project" value="TreeGrafter"/>
</dbReference>
<dbReference type="InterPro" id="IPR002159">
    <property type="entry name" value="CD36_fam"/>
</dbReference>
<evidence type="ECO:0000313" key="14">
    <source>
        <dbReference type="Proteomes" id="UP000708208"/>
    </source>
</evidence>
<evidence type="ECO:0000256" key="3">
    <source>
        <dbReference type="ARBA" id="ARBA00022475"/>
    </source>
</evidence>
<keyword evidence="4" id="KW-0716">Sensory transduction</keyword>
<evidence type="ECO:0000256" key="5">
    <source>
        <dbReference type="ARBA" id="ARBA00022692"/>
    </source>
</evidence>
<dbReference type="GO" id="GO:0005737">
    <property type="term" value="C:cytoplasm"/>
    <property type="evidence" value="ECO:0007669"/>
    <property type="project" value="TreeGrafter"/>
</dbReference>
<evidence type="ECO:0000256" key="7">
    <source>
        <dbReference type="ARBA" id="ARBA00023136"/>
    </source>
</evidence>
<comment type="subcellular location">
    <subcellularLocation>
        <location evidence="1">Cell membrane</location>
    </subcellularLocation>
</comment>
<reference evidence="13" key="1">
    <citation type="submission" date="2021-06" db="EMBL/GenBank/DDBJ databases">
        <authorList>
            <person name="Hodson N. C."/>
            <person name="Mongue J. A."/>
            <person name="Jaron S. K."/>
        </authorList>
    </citation>
    <scope>NUCLEOTIDE SEQUENCE</scope>
</reference>
<dbReference type="PANTHER" id="PTHR11923">
    <property type="entry name" value="SCAVENGER RECEPTOR CLASS B TYPE-1 SR-B1"/>
    <property type="match status" value="1"/>
</dbReference>
<evidence type="ECO:0000256" key="10">
    <source>
        <dbReference type="ARBA" id="ARBA00023180"/>
    </source>
</evidence>
<keyword evidence="8" id="KW-1015">Disulfide bond</keyword>
<feature type="transmembrane region" description="Helical" evidence="12">
    <location>
        <begin position="6"/>
        <end position="31"/>
    </location>
</feature>
<sequence length="487" mass="54686">MQKVPAILVGLGLGLLILTIVMGWVVIPGVIKGKISEKVRLVNGTQTWERWSDITTPIFMNIYIFNTTNPDEVSEGGKPVLEEFGPYVYEEKRVKIDIELNEANNTVSYRQPIKYFFRPDLSNGTEEDEFIVINMPLVVLATRAASLGFFEQIFLSGVIEQHHEDEKLFSKVTAGQLTYHGRYVPMMKTLEEATGKAPLRNFTFGVFFPKNGSDEGVLEVNTGVEDSADFGRVVSWKGQTSLDFWKGDTCNMINGTDGSLFPPFVERDRIVRLFSADLCRSLYLKYTNDYEYKGLTGYQFSAPREMLEGALDNLNNACFCVTPGNNYTGCLKTGAIQLSACRNGAPIIMSTPHFFDGDEEYVNMSIGLKPDRERHLTYITLEPNTGLMIKAHKRIQVNVYLEPNTVSEHFTNVPTMIYPVLWADEGAVMSETTREAITKMVLKPMNIVEIGKWVLLGLSCTLIAAGLIVYMVQSSKHEYKAARTSEK</sequence>
<dbReference type="EMBL" id="CAJVCH010130067">
    <property type="protein sequence ID" value="CAG7726054.1"/>
    <property type="molecule type" value="Genomic_DNA"/>
</dbReference>
<dbReference type="Proteomes" id="UP000708208">
    <property type="component" value="Unassembled WGS sequence"/>
</dbReference>
<keyword evidence="9" id="KW-0675">Receptor</keyword>
<keyword evidence="10" id="KW-0325">Glycoprotein</keyword>
<dbReference type="GO" id="GO:0005886">
    <property type="term" value="C:plasma membrane"/>
    <property type="evidence" value="ECO:0007669"/>
    <property type="project" value="UniProtKB-SubCell"/>
</dbReference>
<keyword evidence="3" id="KW-1003">Cell membrane</keyword>
<dbReference type="Pfam" id="PF01130">
    <property type="entry name" value="CD36"/>
    <property type="match status" value="1"/>
</dbReference>
<keyword evidence="14" id="KW-1185">Reference proteome</keyword>
<comment type="caution">
    <text evidence="13">The sequence shown here is derived from an EMBL/GenBank/DDBJ whole genome shotgun (WGS) entry which is preliminary data.</text>
</comment>
<protein>
    <recommendedName>
        <fullName evidence="11">Sensory neuron membrane protein 2</fullName>
    </recommendedName>
</protein>
<dbReference type="AlphaFoldDB" id="A0A8J2JXR2"/>
<dbReference type="PANTHER" id="PTHR11923:SF109">
    <property type="entry name" value="SENSORY NEURON MEMBRANE PROTEIN 2"/>
    <property type="match status" value="1"/>
</dbReference>
<evidence type="ECO:0000256" key="2">
    <source>
        <dbReference type="ARBA" id="ARBA00010532"/>
    </source>
</evidence>
<comment type="similarity">
    <text evidence="2">Belongs to the CD36 family.</text>
</comment>
<evidence type="ECO:0000256" key="6">
    <source>
        <dbReference type="ARBA" id="ARBA00022989"/>
    </source>
</evidence>
<feature type="transmembrane region" description="Helical" evidence="12">
    <location>
        <begin position="453"/>
        <end position="472"/>
    </location>
</feature>
<dbReference type="OrthoDB" id="195015at2759"/>
<evidence type="ECO:0000313" key="13">
    <source>
        <dbReference type="EMBL" id="CAG7726054.1"/>
    </source>
</evidence>
<accession>A0A8J2JXR2</accession>
<proteinExistence type="inferred from homology"/>
<gene>
    <name evidence="13" type="ORF">AFUS01_LOCUS14985</name>
</gene>
<keyword evidence="7 12" id="KW-0472">Membrane</keyword>
<evidence type="ECO:0000256" key="11">
    <source>
        <dbReference type="ARBA" id="ARBA00040645"/>
    </source>
</evidence>
<evidence type="ECO:0000256" key="4">
    <source>
        <dbReference type="ARBA" id="ARBA00022606"/>
    </source>
</evidence>
<name>A0A8J2JXR2_9HEXA</name>
<evidence type="ECO:0000256" key="8">
    <source>
        <dbReference type="ARBA" id="ARBA00023157"/>
    </source>
</evidence>
<evidence type="ECO:0000256" key="9">
    <source>
        <dbReference type="ARBA" id="ARBA00023170"/>
    </source>
</evidence>
<keyword evidence="5 12" id="KW-0812">Transmembrane</keyword>
<keyword evidence="6 12" id="KW-1133">Transmembrane helix</keyword>